<evidence type="ECO:0000256" key="7">
    <source>
        <dbReference type="ARBA" id="ARBA00035189"/>
    </source>
</evidence>
<organism evidence="8 9">
    <name type="scientific">Dufourea novaeangliae</name>
    <name type="common">Sweat bee</name>
    <dbReference type="NCBI Taxonomy" id="178035"/>
    <lineage>
        <taxon>Eukaryota</taxon>
        <taxon>Metazoa</taxon>
        <taxon>Ecdysozoa</taxon>
        <taxon>Arthropoda</taxon>
        <taxon>Hexapoda</taxon>
        <taxon>Insecta</taxon>
        <taxon>Pterygota</taxon>
        <taxon>Neoptera</taxon>
        <taxon>Endopterygota</taxon>
        <taxon>Hymenoptera</taxon>
        <taxon>Apocrita</taxon>
        <taxon>Aculeata</taxon>
        <taxon>Apoidea</taxon>
        <taxon>Anthophila</taxon>
        <taxon>Halictidae</taxon>
        <taxon>Rophitinae</taxon>
        <taxon>Dufourea</taxon>
    </lineage>
</organism>
<reference evidence="8 9" key="1">
    <citation type="submission" date="2015-07" db="EMBL/GenBank/DDBJ databases">
        <title>The genome of Dufourea novaeangliae.</title>
        <authorList>
            <person name="Pan H."/>
            <person name="Kapheim K."/>
        </authorList>
    </citation>
    <scope>NUCLEOTIDE SEQUENCE [LARGE SCALE GENOMIC DNA]</scope>
    <source>
        <strain evidence="8">0120121106</strain>
        <tissue evidence="8">Whole body</tissue>
    </source>
</reference>
<evidence type="ECO:0000256" key="2">
    <source>
        <dbReference type="ARBA" id="ARBA00005556"/>
    </source>
</evidence>
<sequence length="122" mass="14673">MSRVLYIARTLNVSCKRYSSSMKLPHNLVVPLNKEMIVCWHPEQEFPYEHSLPLPEEKEISSKSVLCIGKKEIADVFYRNKKRQAVIDELAKMTYTTKHRWYPKKSRFRKREIFIEPERPYL</sequence>
<evidence type="ECO:0000256" key="5">
    <source>
        <dbReference type="ARBA" id="ARBA00023128"/>
    </source>
</evidence>
<dbReference type="InterPro" id="IPR019346">
    <property type="entry name" value="Ribosomal_mL42"/>
</dbReference>
<gene>
    <name evidence="8" type="ORF">WN55_11084</name>
</gene>
<evidence type="ECO:0000256" key="3">
    <source>
        <dbReference type="ARBA" id="ARBA00022946"/>
    </source>
</evidence>
<protein>
    <recommendedName>
        <fullName evidence="7">Large ribosomal subunit protein mL42</fullName>
    </recommendedName>
</protein>
<dbReference type="STRING" id="178035.A0A154PD69"/>
<dbReference type="Pfam" id="PF10210">
    <property type="entry name" value="MRP-S32"/>
    <property type="match status" value="1"/>
</dbReference>
<dbReference type="OMA" id="SKSWDKE"/>
<dbReference type="OrthoDB" id="1107506at2759"/>
<dbReference type="AlphaFoldDB" id="A0A154PD69"/>
<keyword evidence="5" id="KW-0496">Mitochondrion</keyword>
<comment type="similarity">
    <text evidence="2">Belongs to the mitochondrion-specific ribosomal protein mL42 family.</text>
</comment>
<evidence type="ECO:0000256" key="4">
    <source>
        <dbReference type="ARBA" id="ARBA00022980"/>
    </source>
</evidence>
<keyword evidence="9" id="KW-1185">Reference proteome</keyword>
<dbReference type="GO" id="GO:0005762">
    <property type="term" value="C:mitochondrial large ribosomal subunit"/>
    <property type="evidence" value="ECO:0007669"/>
    <property type="project" value="TreeGrafter"/>
</dbReference>
<dbReference type="PANTHER" id="PTHR13450">
    <property type="entry name" value="MITOCHONDRIAL 39S RIBOSOMAL PROTEIN L42"/>
    <property type="match status" value="1"/>
</dbReference>
<evidence type="ECO:0000313" key="9">
    <source>
        <dbReference type="Proteomes" id="UP000076502"/>
    </source>
</evidence>
<dbReference type="EMBL" id="KQ434869">
    <property type="protein sequence ID" value="KZC09344.1"/>
    <property type="molecule type" value="Genomic_DNA"/>
</dbReference>
<evidence type="ECO:0000256" key="6">
    <source>
        <dbReference type="ARBA" id="ARBA00023274"/>
    </source>
</evidence>
<accession>A0A154PD69</accession>
<keyword evidence="6" id="KW-0687">Ribonucleoprotein</keyword>
<comment type="subcellular location">
    <subcellularLocation>
        <location evidence="1">Mitochondrion</location>
    </subcellularLocation>
</comment>
<keyword evidence="3" id="KW-0809">Transit peptide</keyword>
<dbReference type="Proteomes" id="UP000076502">
    <property type="component" value="Unassembled WGS sequence"/>
</dbReference>
<proteinExistence type="inferred from homology"/>
<dbReference type="PANTHER" id="PTHR13450:SF4">
    <property type="entry name" value="LARGE RIBOSOMAL SUBUNIT PROTEIN ML42"/>
    <property type="match status" value="1"/>
</dbReference>
<keyword evidence="4 8" id="KW-0689">Ribosomal protein</keyword>
<evidence type="ECO:0000313" key="8">
    <source>
        <dbReference type="EMBL" id="KZC09344.1"/>
    </source>
</evidence>
<name>A0A154PD69_DUFNO</name>
<evidence type="ECO:0000256" key="1">
    <source>
        <dbReference type="ARBA" id="ARBA00004173"/>
    </source>
</evidence>